<dbReference type="Proteomes" id="UP000245474">
    <property type="component" value="Unassembled WGS sequence"/>
</dbReference>
<evidence type="ECO:0000313" key="3">
    <source>
        <dbReference type="Proteomes" id="UP000245474"/>
    </source>
</evidence>
<dbReference type="RefSeq" id="WP_109676795.1">
    <property type="nucleotide sequence ID" value="NZ_CP086615.1"/>
</dbReference>
<proteinExistence type="predicted"/>
<keyword evidence="1" id="KW-0812">Transmembrane</keyword>
<feature type="transmembrane region" description="Helical" evidence="1">
    <location>
        <begin position="7"/>
        <end position="28"/>
    </location>
</feature>
<name>A0A2U2N6B6_9GAMM</name>
<organism evidence="2 3">
    <name type="scientific">Sediminicurvatus halobius</name>
    <dbReference type="NCBI Taxonomy" id="2182432"/>
    <lineage>
        <taxon>Bacteria</taxon>
        <taxon>Pseudomonadati</taxon>
        <taxon>Pseudomonadota</taxon>
        <taxon>Gammaproteobacteria</taxon>
        <taxon>Chromatiales</taxon>
        <taxon>Ectothiorhodospiraceae</taxon>
        <taxon>Sediminicurvatus</taxon>
    </lineage>
</organism>
<keyword evidence="1" id="KW-0472">Membrane</keyword>
<evidence type="ECO:0000313" key="2">
    <source>
        <dbReference type="EMBL" id="PWG64643.1"/>
    </source>
</evidence>
<keyword evidence="3" id="KW-1185">Reference proteome</keyword>
<feature type="transmembrane region" description="Helical" evidence="1">
    <location>
        <begin position="58"/>
        <end position="78"/>
    </location>
</feature>
<reference evidence="2 3" key="1">
    <citation type="submission" date="2018-05" db="EMBL/GenBank/DDBJ databases">
        <title>Spiribacter halobius sp. nov., a moderately halophilic bacterium isolated from marine solar saltern.</title>
        <authorList>
            <person name="Zheng W.-S."/>
            <person name="Lu D.-C."/>
            <person name="Du Z.-J."/>
        </authorList>
    </citation>
    <scope>NUCLEOTIDE SEQUENCE [LARGE SCALE GENOMIC DNA]</scope>
    <source>
        <strain evidence="2 3">E85</strain>
    </source>
</reference>
<protein>
    <submittedName>
        <fullName evidence="2">Uncharacterized protein</fullName>
    </submittedName>
</protein>
<feature type="transmembrane region" description="Helical" evidence="1">
    <location>
        <begin position="90"/>
        <end position="115"/>
    </location>
</feature>
<dbReference type="Pfam" id="PF20587">
    <property type="entry name" value="DUF6789"/>
    <property type="match status" value="1"/>
</dbReference>
<dbReference type="InterPro" id="IPR046739">
    <property type="entry name" value="DUF6789"/>
</dbReference>
<gene>
    <name evidence="2" type="ORF">DEM34_04765</name>
</gene>
<feature type="transmembrane region" description="Helical" evidence="1">
    <location>
        <begin position="121"/>
        <end position="143"/>
    </location>
</feature>
<keyword evidence="1" id="KW-1133">Transmembrane helix</keyword>
<dbReference type="EMBL" id="QFFI01000005">
    <property type="protein sequence ID" value="PWG64643.1"/>
    <property type="molecule type" value="Genomic_DNA"/>
</dbReference>
<comment type="caution">
    <text evidence="2">The sequence shown here is derived from an EMBL/GenBank/DDBJ whole genome shotgun (WGS) entry which is preliminary data.</text>
</comment>
<sequence>MLDLSRGVIAGFVATLFISLLMLLRFAANLMTWFDPIEVMTLSAETILGVSGGELLGWGVHFFVGSVIWGVLYALLHGRIPGATPVRRGMIFGVVAWLVVMVTVFPLAGSGFFALGFGGTVMFTTLLAHLIFGAILGWCFSWLKSL</sequence>
<evidence type="ECO:0000256" key="1">
    <source>
        <dbReference type="SAM" id="Phobius"/>
    </source>
</evidence>
<dbReference type="OrthoDB" id="9814048at2"/>
<accession>A0A2U2N6B6</accession>
<dbReference type="AlphaFoldDB" id="A0A2U2N6B6"/>